<dbReference type="PANTHER" id="PTHR43244:SF2">
    <property type="entry name" value="CONSERVED HYPOTHETICAL ALANINE AND PROLINE-RICH PROTEIN"/>
    <property type="match status" value="1"/>
</dbReference>
<dbReference type="Proteomes" id="UP000070659">
    <property type="component" value="Unassembled WGS sequence"/>
</dbReference>
<dbReference type="GO" id="GO:0004497">
    <property type="term" value="F:monooxygenase activity"/>
    <property type="evidence" value="ECO:0007669"/>
    <property type="project" value="UniProtKB-KW"/>
</dbReference>
<comment type="caution">
    <text evidence="3">The sequence shown here is derived from an EMBL/GenBank/DDBJ whole genome shotgun (WGS) entry which is preliminary data.</text>
</comment>
<reference evidence="5" key="3">
    <citation type="submission" date="2015-04" db="EMBL/GenBank/DDBJ databases">
        <title>Physiological reanalysis, assessment of diazotrophy, and genome sequences of multiple isolates of Streptomyces thermoautotrophicus.</title>
        <authorList>
            <person name="MacKellar D.C."/>
            <person name="Lieber L."/>
            <person name="Norman J."/>
            <person name="Bolger A."/>
            <person name="Tobin C."/>
            <person name="Murray J.W."/>
            <person name="Chang R."/>
            <person name="Ford T."/>
            <person name="Nguyen P.Q."/>
            <person name="Woodward J."/>
            <person name="Permingeat H."/>
            <person name="Joshi N.S."/>
            <person name="Silver P.A."/>
            <person name="Usadel B."/>
            <person name="Rutherford A.W."/>
            <person name="Friesen M."/>
            <person name="Prell J."/>
        </authorList>
    </citation>
    <scope>NUCLEOTIDE SEQUENCE [LARGE SCALE GENOMIC DNA]</scope>
    <source>
        <strain evidence="5">H1</strain>
    </source>
</reference>
<evidence type="ECO:0000313" key="7">
    <source>
        <dbReference type="Proteomes" id="UP000070659"/>
    </source>
</evidence>
<dbReference type="OrthoDB" id="7816697at2"/>
<evidence type="ECO:0000313" key="6">
    <source>
        <dbReference type="Proteomes" id="UP000070598"/>
    </source>
</evidence>
<dbReference type="InterPro" id="IPR019910">
    <property type="entry name" value="Lucif-like_OxRdtase_MSMEG_4879"/>
</dbReference>
<proteinExistence type="predicted"/>
<evidence type="ECO:0000313" key="4">
    <source>
        <dbReference type="EMBL" id="KWX09588.1"/>
    </source>
</evidence>
<dbReference type="RefSeq" id="WP_066892601.1">
    <property type="nucleotide sequence ID" value="NZ_JYIJ01000018.1"/>
</dbReference>
<evidence type="ECO:0000313" key="2">
    <source>
        <dbReference type="EMBL" id="KWW97256.1"/>
    </source>
</evidence>
<dbReference type="Proteomes" id="UP000070598">
    <property type="component" value="Unassembled WGS sequence"/>
</dbReference>
<dbReference type="Proteomes" id="UP000070188">
    <property type="component" value="Unassembled WGS sequence"/>
</dbReference>
<reference evidence="6" key="1">
    <citation type="submission" date="2015-02" db="EMBL/GenBank/DDBJ databases">
        <title>Physiological reanalysis, assessment of diazotrophy, and genome sequences of multiple isolates of Streptomyces thermoautotrophicus.</title>
        <authorList>
            <person name="MacKellar D.C."/>
            <person name="Lieber L."/>
            <person name="Norman J."/>
            <person name="Bolger A."/>
            <person name="Tobin C."/>
            <person name="Murray J.W."/>
            <person name="Friesen M."/>
            <person name="Prell J."/>
        </authorList>
    </citation>
    <scope>NUCLEOTIDE SEQUENCE [LARGE SCALE GENOMIC DNA]</scope>
    <source>
        <strain evidence="6">UBT1</strain>
    </source>
</reference>
<dbReference type="NCBIfam" id="TIGR03564">
    <property type="entry name" value="F420_MSMEG_4879"/>
    <property type="match status" value="1"/>
</dbReference>
<dbReference type="EMBL" id="JYIJ01000018">
    <property type="protein sequence ID" value="KWX00438.1"/>
    <property type="molecule type" value="Genomic_DNA"/>
</dbReference>
<dbReference type="EMBL" id="JYIK01000776">
    <property type="protein sequence ID" value="KWX09588.1"/>
    <property type="molecule type" value="Genomic_DNA"/>
</dbReference>
<dbReference type="InterPro" id="IPR036661">
    <property type="entry name" value="Luciferase-like_sf"/>
</dbReference>
<keyword evidence="2" id="KW-0503">Monooxygenase</keyword>
<dbReference type="PANTHER" id="PTHR43244">
    <property type="match status" value="1"/>
</dbReference>
<dbReference type="GO" id="GO:0016705">
    <property type="term" value="F:oxidoreductase activity, acting on paired donors, with incorporation or reduction of molecular oxygen"/>
    <property type="evidence" value="ECO:0007669"/>
    <property type="project" value="InterPro"/>
</dbReference>
<evidence type="ECO:0000313" key="3">
    <source>
        <dbReference type="EMBL" id="KWX00438.1"/>
    </source>
</evidence>
<keyword evidence="5" id="KW-1185">Reference proteome</keyword>
<organism evidence="3 7">
    <name type="scientific">Carbonactinospora thermoautotrophica</name>
    <dbReference type="NCBI Taxonomy" id="1469144"/>
    <lineage>
        <taxon>Bacteria</taxon>
        <taxon>Bacillati</taxon>
        <taxon>Actinomycetota</taxon>
        <taxon>Actinomycetes</taxon>
        <taxon>Kitasatosporales</taxon>
        <taxon>Carbonactinosporaceae</taxon>
        <taxon>Carbonactinospora</taxon>
    </lineage>
</organism>
<evidence type="ECO:0000259" key="1">
    <source>
        <dbReference type="Pfam" id="PF00296"/>
    </source>
</evidence>
<evidence type="ECO:0000313" key="5">
    <source>
        <dbReference type="Proteomes" id="UP000070188"/>
    </source>
</evidence>
<dbReference type="SUPFAM" id="SSF51679">
    <property type="entry name" value="Bacterial luciferase-like"/>
    <property type="match status" value="1"/>
</dbReference>
<sequence>MRIAMNIGGDLIGEPSTPLEIVDEARRAEAEGFGSAWTVHFSRGLDALSTLAAAGMATDRIELGVAVVPTYPRHPLALAQQAATTQVFCSGRLTLGIGVSHRPVIEGLHGIPFTSPAAHMREYLSVLGPLLRGESVSFHGSFYKVEGGFTVPGSSPVSVVVGALSPRMVRAAGELADGVVTWLAGPRTLAETIVPTLRESARSAGRPEPRVVAGMPVAVTDDIDLARRTVRERFARYEGLANYQQVFQREGVTSVAELAIIGTEEEVEKQLRRYADAGVTELWPAVFPVGDDAGASTRRTRALLARLATEL</sequence>
<dbReference type="Pfam" id="PF00296">
    <property type="entry name" value="Bac_luciferase"/>
    <property type="match status" value="1"/>
</dbReference>
<keyword evidence="2" id="KW-0560">Oxidoreductase</keyword>
<gene>
    <name evidence="2" type="ORF">LI90_4425</name>
    <name evidence="3" type="ORF">TH66_16830</name>
    <name evidence="4" type="ORF">TR74_08700</name>
</gene>
<dbReference type="PATRIC" id="fig|1469144.10.peg.4680"/>
<dbReference type="Gene3D" id="3.20.20.30">
    <property type="entry name" value="Luciferase-like domain"/>
    <property type="match status" value="1"/>
</dbReference>
<dbReference type="EMBL" id="LAXD01000004">
    <property type="protein sequence ID" value="KWW97256.1"/>
    <property type="molecule type" value="Genomic_DNA"/>
</dbReference>
<feature type="domain" description="Luciferase-like" evidence="1">
    <location>
        <begin position="16"/>
        <end position="281"/>
    </location>
</feature>
<protein>
    <submittedName>
        <fullName evidence="2 3">Luciferase</fullName>
    </submittedName>
</protein>
<dbReference type="InterPro" id="IPR050564">
    <property type="entry name" value="F420-G6PD/mer"/>
</dbReference>
<reference evidence="3 7" key="2">
    <citation type="submission" date="2015-02" db="EMBL/GenBank/DDBJ databases">
        <title>Physiological reanalysis, assessment of diazotrophy, and genome sequences of multiple isolates of Streptomyces thermoautotrophicus.</title>
        <authorList>
            <person name="MacKellar D.C."/>
            <person name="Lieber L."/>
            <person name="Norman J."/>
            <person name="Bolger A."/>
            <person name="Tobin C."/>
            <person name="Murray J.W."/>
            <person name="Prell J."/>
        </authorList>
    </citation>
    <scope>NUCLEOTIDE SEQUENCE [LARGE SCALE GENOMIC DNA]</scope>
    <source>
        <strain evidence="3 7">UBT1</strain>
    </source>
</reference>
<accession>A0A132MRD4</accession>
<reference evidence="2" key="4">
    <citation type="submission" date="2015-04" db="EMBL/GenBank/DDBJ databases">
        <title>Physiological reanalysis, assessment of diazotrophy, and genome sequences of multiple isolates of Streptomyces thermoautotrophicus.</title>
        <authorList>
            <person name="MacKellar D.C."/>
            <person name="Lieber L."/>
            <person name="Norman J."/>
            <person name="Bolger A."/>
            <person name="Tobin C."/>
            <person name="Murray J.W."/>
            <person name="Woodward J."/>
            <person name="Friesen M."/>
            <person name="Prell J."/>
        </authorList>
    </citation>
    <scope>NUCLEOTIDE SEQUENCE [LARGE SCALE GENOMIC DNA]</scope>
    <source>
        <strain evidence="2">H1</strain>
    </source>
</reference>
<name>A0A132MRD4_9ACTN</name>
<dbReference type="STRING" id="1469144.LI90_4425"/>
<dbReference type="InterPro" id="IPR011251">
    <property type="entry name" value="Luciferase-like_dom"/>
</dbReference>
<dbReference type="AlphaFoldDB" id="A0A132MRD4"/>